<reference evidence="4 5" key="1">
    <citation type="submission" date="2023-04" db="EMBL/GenBank/DDBJ databases">
        <title>Genome of Basidiobolus ranarum AG-B5.</title>
        <authorList>
            <person name="Stajich J.E."/>
            <person name="Carter-House D."/>
            <person name="Gryganskyi A."/>
        </authorList>
    </citation>
    <scope>NUCLEOTIDE SEQUENCE [LARGE SCALE GENOMIC DNA]</scope>
    <source>
        <strain evidence="4 5">AG-B5</strain>
    </source>
</reference>
<keyword evidence="2" id="KW-0653">Protein transport</keyword>
<dbReference type="PANTHER" id="PTHR21506:SF0">
    <property type="entry name" value="CONSERVED OLIGOMERIC GOLGI COMPLEX SUBUNIT 6"/>
    <property type="match status" value="1"/>
</dbReference>
<comment type="function">
    <text evidence="2">Acts as component of the peripheral membrane COG complex that is involved in intra-Golgi protein trafficking. COG is located at the cis-Golgi, and regulates tethering of retrograde intra-Golgi vesicles and possibly a number of other membrane trafficking events.</text>
</comment>
<comment type="caution">
    <text evidence="4">The sequence shown here is derived from an EMBL/GenBank/DDBJ whole genome shotgun (WGS) entry which is preliminary data.</text>
</comment>
<dbReference type="PANTHER" id="PTHR21506">
    <property type="entry name" value="COMPONENT OF OLIGOMERIC GOLGI COMPLEX 6"/>
    <property type="match status" value="1"/>
</dbReference>
<keyword evidence="5" id="KW-1185">Reference proteome</keyword>
<protein>
    <recommendedName>
        <fullName evidence="2">Conserved oligomeric Golgi complex subunit 6</fullName>
        <shortName evidence="2">COG complex subunit 6</shortName>
    </recommendedName>
    <alternativeName>
        <fullName evidence="2">Component of oligomeric Golgi complex 6</fullName>
    </alternativeName>
</protein>
<dbReference type="InterPro" id="IPR010490">
    <property type="entry name" value="COG6"/>
</dbReference>
<proteinExistence type="inferred from homology"/>
<comment type="function">
    <text evidence="1">Acts as a component of the peripheral membrane COG complex that is involved in intra-Golgi protein trafficking. COG is located at the cis-Golgi, and regulates tethering of retrograde intra-Golgi vesicles and possibly a number of other membrane trafficking events.</text>
</comment>
<dbReference type="EMBL" id="JASJQH010001741">
    <property type="protein sequence ID" value="KAK9760863.1"/>
    <property type="molecule type" value="Genomic_DNA"/>
</dbReference>
<name>A0ABR2WH90_9FUNG</name>
<evidence type="ECO:0000313" key="4">
    <source>
        <dbReference type="EMBL" id="KAK9760863.1"/>
    </source>
</evidence>
<evidence type="ECO:0000313" key="5">
    <source>
        <dbReference type="Proteomes" id="UP001479436"/>
    </source>
</evidence>
<keyword evidence="2" id="KW-0333">Golgi apparatus</keyword>
<dbReference type="InterPro" id="IPR048368">
    <property type="entry name" value="COG6_N"/>
</dbReference>
<comment type="subcellular location">
    <subcellularLocation>
        <location evidence="2">Golgi apparatus membrane</location>
        <topology evidence="2">Peripheral membrane protein</topology>
    </subcellularLocation>
</comment>
<dbReference type="Pfam" id="PF06419">
    <property type="entry name" value="COG6_N"/>
    <property type="match status" value="1"/>
</dbReference>
<organism evidence="4 5">
    <name type="scientific">Basidiobolus ranarum</name>
    <dbReference type="NCBI Taxonomy" id="34480"/>
    <lineage>
        <taxon>Eukaryota</taxon>
        <taxon>Fungi</taxon>
        <taxon>Fungi incertae sedis</taxon>
        <taxon>Zoopagomycota</taxon>
        <taxon>Entomophthoromycotina</taxon>
        <taxon>Basidiobolomycetes</taxon>
        <taxon>Basidiobolales</taxon>
        <taxon>Basidiobolaceae</taxon>
        <taxon>Basidiobolus</taxon>
    </lineage>
</organism>
<comment type="similarity">
    <text evidence="2">Belongs to the COG6 family.</text>
</comment>
<evidence type="ECO:0000256" key="1">
    <source>
        <dbReference type="ARBA" id="ARBA00043873"/>
    </source>
</evidence>
<keyword evidence="2" id="KW-0813">Transport</keyword>
<feature type="domain" description="Conserved oligomeric complex COG6 N-terminal" evidence="3">
    <location>
        <begin position="39"/>
        <end position="122"/>
    </location>
</feature>
<accession>A0ABR2WH90</accession>
<comment type="subunit">
    <text evidence="2">Component of the conserved oligomeric Golgi complex.</text>
</comment>
<evidence type="ECO:0000256" key="2">
    <source>
        <dbReference type="RuleBase" id="RU365075"/>
    </source>
</evidence>
<keyword evidence="2" id="KW-0472">Membrane</keyword>
<gene>
    <name evidence="4" type="primary">COG6_2</name>
    <name evidence="4" type="ORF">K7432_014697</name>
</gene>
<sequence>MDNITNVNLTKFNPLSQKLNKVLSSNLDDPKEKLALEALSEFYLQNTLEARRSLRGDIEKRSLSINKRFLEAFGHVNKEIEKIESELKDISTSCAEIQNEVNITKSKTAHLLEKTDALKSERY</sequence>
<evidence type="ECO:0000259" key="3">
    <source>
        <dbReference type="Pfam" id="PF06419"/>
    </source>
</evidence>
<dbReference type="Proteomes" id="UP001479436">
    <property type="component" value="Unassembled WGS sequence"/>
</dbReference>